<dbReference type="HAMAP" id="MF_00479">
    <property type="entry name" value="RsxG_RnfG"/>
    <property type="match status" value="1"/>
</dbReference>
<dbReference type="GO" id="GO:0005886">
    <property type="term" value="C:plasma membrane"/>
    <property type="evidence" value="ECO:0007669"/>
    <property type="project" value="UniProtKB-SubCell"/>
</dbReference>
<evidence type="ECO:0000256" key="4">
    <source>
        <dbReference type="ARBA" id="ARBA00022643"/>
    </source>
</evidence>
<dbReference type="RefSeq" id="WP_013932567.1">
    <property type="nucleotide sequence ID" value="NC_015707.1"/>
</dbReference>
<dbReference type="AlphaFoldDB" id="F7YUE9"/>
<keyword evidence="5 6" id="KW-0249">Electron transport</keyword>
<gene>
    <name evidence="6" type="primary">rnfG</name>
    <name evidence="8" type="ORF">Theth_1279</name>
</gene>
<dbReference type="PANTHER" id="PTHR36118">
    <property type="entry name" value="ION-TRANSLOCATING OXIDOREDUCTASE COMPLEX SUBUNIT G"/>
    <property type="match status" value="1"/>
</dbReference>
<evidence type="ECO:0000256" key="2">
    <source>
        <dbReference type="ARBA" id="ARBA00022553"/>
    </source>
</evidence>
<dbReference type="STRING" id="688269.Theth_1279"/>
<keyword evidence="3 6" id="KW-0285">Flavoprotein</keyword>
<dbReference type="PATRIC" id="fig|688269.3.peg.1316"/>
<dbReference type="SMART" id="SM00900">
    <property type="entry name" value="FMN_bind"/>
    <property type="match status" value="1"/>
</dbReference>
<comment type="similarity">
    <text evidence="6">Belongs to the RnfG family.</text>
</comment>
<dbReference type="GO" id="GO:0010181">
    <property type="term" value="F:FMN binding"/>
    <property type="evidence" value="ECO:0007669"/>
    <property type="project" value="InterPro"/>
</dbReference>
<comment type="cofactor">
    <cofactor evidence="6">
        <name>FMN</name>
        <dbReference type="ChEBI" id="CHEBI:58210"/>
    </cofactor>
</comment>
<dbReference type="OrthoDB" id="45190at2"/>
<keyword evidence="1 6" id="KW-0813">Transport</keyword>
<proteinExistence type="inferred from homology"/>
<feature type="domain" description="FMN-binding" evidence="7">
    <location>
        <begin position="107"/>
        <end position="216"/>
    </location>
</feature>
<dbReference type="NCBIfam" id="TIGR01947">
    <property type="entry name" value="rnfG"/>
    <property type="match status" value="1"/>
</dbReference>
<dbReference type="HOGENOM" id="CLU_1155350_0_0_0"/>
<keyword evidence="4 6" id="KW-0288">FMN</keyword>
<keyword evidence="9" id="KW-1185">Reference proteome</keyword>
<feature type="modified residue" description="FMN phosphoryl threonine" evidence="6">
    <location>
        <position position="199"/>
    </location>
</feature>
<dbReference type="InterPro" id="IPR010209">
    <property type="entry name" value="Ion_transpt_RnfG/RsxG"/>
</dbReference>
<dbReference type="KEGG" id="tta:Theth_1279"/>
<dbReference type="Pfam" id="PF04205">
    <property type="entry name" value="FMN_bind"/>
    <property type="match status" value="1"/>
</dbReference>
<comment type="function">
    <text evidence="6">Part of a membrane-bound complex that couples electron transfer with translocation of ions across the membrane.</text>
</comment>
<keyword evidence="6" id="KW-1003">Cell membrane</keyword>
<keyword evidence="6" id="KW-0472">Membrane</keyword>
<evidence type="ECO:0000256" key="6">
    <source>
        <dbReference type="HAMAP-Rule" id="MF_00479"/>
    </source>
</evidence>
<evidence type="ECO:0000313" key="9">
    <source>
        <dbReference type="Proteomes" id="UP000006804"/>
    </source>
</evidence>
<accession>F7YUE9</accession>
<dbReference type="EC" id="7.-.-.-" evidence="6"/>
<evidence type="ECO:0000259" key="7">
    <source>
        <dbReference type="SMART" id="SM00900"/>
    </source>
</evidence>
<comment type="subcellular location">
    <subcellularLocation>
        <location evidence="6">Cell membrane</location>
        <topology evidence="6">Single-pass membrane protein</topology>
    </subcellularLocation>
</comment>
<keyword evidence="6" id="KW-1133">Transmembrane helix</keyword>
<keyword evidence="6" id="KW-0812">Transmembrane</keyword>
<evidence type="ECO:0000256" key="1">
    <source>
        <dbReference type="ARBA" id="ARBA00022448"/>
    </source>
</evidence>
<dbReference type="PANTHER" id="PTHR36118:SF1">
    <property type="entry name" value="ION-TRANSLOCATING OXIDOREDUCTASE COMPLEX SUBUNIT G"/>
    <property type="match status" value="1"/>
</dbReference>
<name>F7YUE9_9THEM</name>
<comment type="subunit">
    <text evidence="6">The complex is composed of six subunits: RnfA, RnfB, RnfC, RnfD, RnfE and RnfG.</text>
</comment>
<dbReference type="EMBL" id="CP002351">
    <property type="protein sequence ID" value="AEH51350.1"/>
    <property type="molecule type" value="Genomic_DNA"/>
</dbReference>
<dbReference type="InterPro" id="IPR007329">
    <property type="entry name" value="FMN-bd"/>
</dbReference>
<evidence type="ECO:0000313" key="8">
    <source>
        <dbReference type="EMBL" id="AEH51350.1"/>
    </source>
</evidence>
<reference evidence="8 9" key="1">
    <citation type="submission" date="2010-11" db="EMBL/GenBank/DDBJ databases">
        <title>The complete genome of Thermotoga thermarum DSM 5069.</title>
        <authorList>
            <consortium name="US DOE Joint Genome Institute (JGI-PGF)"/>
            <person name="Lucas S."/>
            <person name="Copeland A."/>
            <person name="Lapidus A."/>
            <person name="Bruce D."/>
            <person name="Goodwin L."/>
            <person name="Pitluck S."/>
            <person name="Kyrpides N."/>
            <person name="Mavromatis K."/>
            <person name="Ivanova N."/>
            <person name="Zeytun A."/>
            <person name="Brettin T."/>
            <person name="Detter J.C."/>
            <person name="Tapia R."/>
            <person name="Han C."/>
            <person name="Land M."/>
            <person name="Hauser L."/>
            <person name="Markowitz V."/>
            <person name="Cheng J.-F."/>
            <person name="Hugenholtz P."/>
            <person name="Woyke T."/>
            <person name="Wu D."/>
            <person name="Spring S."/>
            <person name="Schroeder M."/>
            <person name="Brambilla E."/>
            <person name="Klenk H.-P."/>
            <person name="Eisen J.A."/>
        </authorList>
    </citation>
    <scope>NUCLEOTIDE SEQUENCE [LARGE SCALE GENOMIC DNA]</scope>
    <source>
        <strain evidence="8 9">DSM 5069</strain>
    </source>
</reference>
<evidence type="ECO:0000256" key="3">
    <source>
        <dbReference type="ARBA" id="ARBA00022630"/>
    </source>
</evidence>
<dbReference type="eggNOG" id="COG4659">
    <property type="taxonomic scope" value="Bacteria"/>
</dbReference>
<evidence type="ECO:0000256" key="5">
    <source>
        <dbReference type="ARBA" id="ARBA00022982"/>
    </source>
</evidence>
<dbReference type="GO" id="GO:0022900">
    <property type="term" value="P:electron transport chain"/>
    <property type="evidence" value="ECO:0007669"/>
    <property type="project" value="UniProtKB-UniRule"/>
</dbReference>
<keyword evidence="2 6" id="KW-0597">Phosphoprotein</keyword>
<keyword evidence="6" id="KW-1278">Translocase</keyword>
<dbReference type="Proteomes" id="UP000006804">
    <property type="component" value="Chromosome"/>
</dbReference>
<protein>
    <recommendedName>
        <fullName evidence="6">Ion-translocating oxidoreductase complex subunit G</fullName>
        <ecNumber evidence="6">7.-.-.-</ecNumber>
    </recommendedName>
    <alternativeName>
        <fullName evidence="6">Rnf electron transport complex subunit G</fullName>
    </alternativeName>
</protein>
<dbReference type="GO" id="GO:0009055">
    <property type="term" value="F:electron transfer activity"/>
    <property type="evidence" value="ECO:0007669"/>
    <property type="project" value="InterPro"/>
</dbReference>
<sequence length="222" mass="24160" precursor="true">MKEYMKMGLILLAYCAIAGFALGIVYVVTRDRILLAELSEKLQAIETVLKDDKGNYITSLSEIKAGLEAAEGEGVIFSDPFGKVYAPVYKFKSPLGDIYVLTGSGIGYGGEVKVVASFIKKPEGFELFSVRVTEYAKETPGLGARIGEEEVQRRFYPMPAEAIKNGILVDVDARATHLSPEEAKKKGIAKISDVMTGATITSRAVADALTVMIQYLYTEVLK</sequence>
<organism evidence="8 9">
    <name type="scientific">Pseudothermotoga thermarum DSM 5069</name>
    <dbReference type="NCBI Taxonomy" id="688269"/>
    <lineage>
        <taxon>Bacteria</taxon>
        <taxon>Thermotogati</taxon>
        <taxon>Thermotogota</taxon>
        <taxon>Thermotogae</taxon>
        <taxon>Thermotogales</taxon>
        <taxon>Thermotogaceae</taxon>
        <taxon>Pseudothermotoga</taxon>
    </lineage>
</organism>